<protein>
    <submittedName>
        <fullName evidence="3">Transcriptional regulators</fullName>
    </submittedName>
</protein>
<name>E0XY95_9SPIR</name>
<dbReference type="SMART" id="SM00418">
    <property type="entry name" value="HTH_ARSR"/>
    <property type="match status" value="1"/>
</dbReference>
<dbReference type="InterPro" id="IPR036388">
    <property type="entry name" value="WH-like_DNA-bd_sf"/>
</dbReference>
<dbReference type="CDD" id="cd00090">
    <property type="entry name" value="HTH_ARSR"/>
    <property type="match status" value="1"/>
</dbReference>
<feature type="region of interest" description="Disordered" evidence="1">
    <location>
        <begin position="127"/>
        <end position="146"/>
    </location>
</feature>
<dbReference type="InterPro" id="IPR027395">
    <property type="entry name" value="WH_DNA-bd_dom"/>
</dbReference>
<evidence type="ECO:0000256" key="1">
    <source>
        <dbReference type="SAM" id="MobiDB-lite"/>
    </source>
</evidence>
<dbReference type="InterPro" id="IPR011991">
    <property type="entry name" value="ArsR-like_HTH"/>
</dbReference>
<dbReference type="InterPro" id="IPR036390">
    <property type="entry name" value="WH_DNA-bd_sf"/>
</dbReference>
<proteinExistence type="predicted"/>
<dbReference type="AlphaFoldDB" id="E0XY95"/>
<dbReference type="InterPro" id="IPR001845">
    <property type="entry name" value="HTH_ArsR_DNA-bd_dom"/>
</dbReference>
<feature type="domain" description="HTH arsR-type" evidence="2">
    <location>
        <begin position="27"/>
        <end position="110"/>
    </location>
</feature>
<organism evidence="3">
    <name type="scientific">uncultured Spirochaetales bacterium HF0500_06B09</name>
    <dbReference type="NCBI Taxonomy" id="710994"/>
    <lineage>
        <taxon>Bacteria</taxon>
        <taxon>Pseudomonadati</taxon>
        <taxon>Spirochaetota</taxon>
        <taxon>Spirochaetia</taxon>
        <taxon>Spirochaetales</taxon>
        <taxon>environmental samples</taxon>
    </lineage>
</organism>
<sequence>MAARDRAVETIVGPTIAMAQGAAASARAFDTVVHERTRLAILSSLSAAQNMSFQELKSLLGVTDGNLSVHARKLEDAGYVKMRKAFHGRQPRTTFKLTAVGREALEAYLRHMEALITAIGRLDNQRSGSEYGQTELPLPTKAASSS</sequence>
<dbReference type="Pfam" id="PF13601">
    <property type="entry name" value="HTH_34"/>
    <property type="match status" value="1"/>
</dbReference>
<dbReference type="PANTHER" id="PTHR37318:SF1">
    <property type="entry name" value="BSL7504 PROTEIN"/>
    <property type="match status" value="1"/>
</dbReference>
<evidence type="ECO:0000259" key="2">
    <source>
        <dbReference type="SMART" id="SM00418"/>
    </source>
</evidence>
<reference evidence="3" key="1">
    <citation type="journal article" date="2011" name="Environ. Microbiol.">
        <title>Time-series analyses of Monterey Bay coastal microbial picoplankton using a 'genome proxy' microarray.</title>
        <authorList>
            <person name="Rich V.I."/>
            <person name="Pham V.D."/>
            <person name="Eppley J."/>
            <person name="Shi Y."/>
            <person name="DeLong E.F."/>
        </authorList>
    </citation>
    <scope>NUCLEOTIDE SEQUENCE</scope>
</reference>
<dbReference type="EMBL" id="GU474919">
    <property type="protein sequence ID" value="ADI19375.1"/>
    <property type="molecule type" value="Genomic_DNA"/>
</dbReference>
<dbReference type="SUPFAM" id="SSF46785">
    <property type="entry name" value="Winged helix' DNA-binding domain"/>
    <property type="match status" value="1"/>
</dbReference>
<dbReference type="GO" id="GO:0003700">
    <property type="term" value="F:DNA-binding transcription factor activity"/>
    <property type="evidence" value="ECO:0007669"/>
    <property type="project" value="InterPro"/>
</dbReference>
<accession>E0XY95</accession>
<dbReference type="PANTHER" id="PTHR37318">
    <property type="entry name" value="BSL7504 PROTEIN"/>
    <property type="match status" value="1"/>
</dbReference>
<evidence type="ECO:0000313" key="3">
    <source>
        <dbReference type="EMBL" id="ADI19375.1"/>
    </source>
</evidence>
<dbReference type="Gene3D" id="1.10.10.10">
    <property type="entry name" value="Winged helix-like DNA-binding domain superfamily/Winged helix DNA-binding domain"/>
    <property type="match status" value="1"/>
</dbReference>